<keyword evidence="13" id="KW-1185">Reference proteome</keyword>
<dbReference type="Pfam" id="PF00664">
    <property type="entry name" value="ABC_membrane"/>
    <property type="match status" value="2"/>
</dbReference>
<dbReference type="PROSITE" id="PS00211">
    <property type="entry name" value="ABC_TRANSPORTER_1"/>
    <property type="match status" value="2"/>
</dbReference>
<dbReference type="EMBL" id="SPLM01000040">
    <property type="protein sequence ID" value="TMW64334.1"/>
    <property type="molecule type" value="Genomic_DNA"/>
</dbReference>
<dbReference type="Gene3D" id="1.20.1560.10">
    <property type="entry name" value="ABC transporter type 1, transmembrane domain"/>
    <property type="match status" value="1"/>
</dbReference>
<evidence type="ECO:0000259" key="10">
    <source>
        <dbReference type="PROSITE" id="PS50893"/>
    </source>
</evidence>
<dbReference type="InterPro" id="IPR011527">
    <property type="entry name" value="ABC1_TM_dom"/>
</dbReference>
<dbReference type="GO" id="GO:0005524">
    <property type="term" value="F:ATP binding"/>
    <property type="evidence" value="ECO:0007669"/>
    <property type="project" value="UniProtKB-KW"/>
</dbReference>
<dbReference type="GO" id="GO:0140359">
    <property type="term" value="F:ABC-type transporter activity"/>
    <property type="evidence" value="ECO:0007669"/>
    <property type="project" value="InterPro"/>
</dbReference>
<comment type="similarity">
    <text evidence="2">Belongs to the ABC transporter superfamily. ABCB family. Multidrug resistance exporter (TC 3.A.1.201) subfamily.</text>
</comment>
<protein>
    <submittedName>
        <fullName evidence="12">Uncharacterized protein</fullName>
    </submittedName>
</protein>
<dbReference type="InterPro" id="IPR039421">
    <property type="entry name" value="Type_1_exporter"/>
</dbReference>
<feature type="region of interest" description="Disordered" evidence="8">
    <location>
        <begin position="1"/>
        <end position="23"/>
    </location>
</feature>
<dbReference type="CDD" id="cd18578">
    <property type="entry name" value="ABC_6TM_Pgp_ABCB1_D2_like"/>
    <property type="match status" value="1"/>
</dbReference>
<evidence type="ECO:0000256" key="9">
    <source>
        <dbReference type="SAM" id="Phobius"/>
    </source>
</evidence>
<evidence type="ECO:0000259" key="11">
    <source>
        <dbReference type="PROSITE" id="PS50929"/>
    </source>
</evidence>
<evidence type="ECO:0000313" key="12">
    <source>
        <dbReference type="EMBL" id="TMW64334.1"/>
    </source>
</evidence>
<keyword evidence="7 9" id="KW-0472">Membrane</keyword>
<evidence type="ECO:0000256" key="5">
    <source>
        <dbReference type="ARBA" id="ARBA00022840"/>
    </source>
</evidence>
<feature type="transmembrane region" description="Helical" evidence="9">
    <location>
        <begin position="979"/>
        <end position="998"/>
    </location>
</feature>
<dbReference type="GO" id="GO:0016887">
    <property type="term" value="F:ATP hydrolysis activity"/>
    <property type="evidence" value="ECO:0007669"/>
    <property type="project" value="InterPro"/>
</dbReference>
<accession>A0A8K1FKM0</accession>
<evidence type="ECO:0000256" key="7">
    <source>
        <dbReference type="ARBA" id="ARBA00023136"/>
    </source>
</evidence>
<feature type="transmembrane region" description="Helical" evidence="9">
    <location>
        <begin position="209"/>
        <end position="231"/>
    </location>
</feature>
<evidence type="ECO:0000256" key="6">
    <source>
        <dbReference type="ARBA" id="ARBA00022989"/>
    </source>
</evidence>
<dbReference type="OrthoDB" id="159746at2759"/>
<dbReference type="Gene3D" id="3.40.50.300">
    <property type="entry name" value="P-loop containing nucleotide triphosphate hydrolases"/>
    <property type="match status" value="2"/>
</dbReference>
<dbReference type="InterPro" id="IPR003439">
    <property type="entry name" value="ABC_transporter-like_ATP-bd"/>
</dbReference>
<dbReference type="FunFam" id="3.40.50.300:FF:000251">
    <property type="entry name" value="ABC transporter B family member 19"/>
    <property type="match status" value="2"/>
</dbReference>
<name>A0A8K1FKM0_PYTOL</name>
<organism evidence="12 13">
    <name type="scientific">Pythium oligandrum</name>
    <name type="common">Mycoparasitic fungus</name>
    <dbReference type="NCBI Taxonomy" id="41045"/>
    <lineage>
        <taxon>Eukaryota</taxon>
        <taxon>Sar</taxon>
        <taxon>Stramenopiles</taxon>
        <taxon>Oomycota</taxon>
        <taxon>Peronosporomycetes</taxon>
        <taxon>Pythiales</taxon>
        <taxon>Pythiaceae</taxon>
        <taxon>Pythium</taxon>
    </lineage>
</organism>
<feature type="transmembrane region" description="Helical" evidence="9">
    <location>
        <begin position="946"/>
        <end position="967"/>
    </location>
</feature>
<feature type="transmembrane region" description="Helical" evidence="9">
    <location>
        <begin position="112"/>
        <end position="133"/>
    </location>
</feature>
<feature type="transmembrane region" description="Helical" evidence="9">
    <location>
        <begin position="844"/>
        <end position="877"/>
    </location>
</feature>
<dbReference type="InterPro" id="IPR017871">
    <property type="entry name" value="ABC_transporter-like_CS"/>
</dbReference>
<dbReference type="Proteomes" id="UP000794436">
    <property type="component" value="Unassembled WGS sequence"/>
</dbReference>
<dbReference type="SUPFAM" id="SSF52540">
    <property type="entry name" value="P-loop containing nucleoside triphosphate hydrolases"/>
    <property type="match status" value="2"/>
</dbReference>
<dbReference type="PROSITE" id="PS50893">
    <property type="entry name" value="ABC_TRANSPORTER_2"/>
    <property type="match status" value="2"/>
</dbReference>
<keyword evidence="6 9" id="KW-1133">Transmembrane helix</keyword>
<feature type="domain" description="ABC transporter" evidence="10">
    <location>
        <begin position="1041"/>
        <end position="1279"/>
    </location>
</feature>
<feature type="domain" description="ABC transmembrane type-1" evidence="11">
    <location>
        <begin position="716"/>
        <end position="1006"/>
    </location>
</feature>
<gene>
    <name evidence="12" type="ORF">Poli38472_012956</name>
</gene>
<comment type="subcellular location">
    <subcellularLocation>
        <location evidence="1">Membrane</location>
        <topology evidence="1">Multi-pass membrane protein</topology>
    </subcellularLocation>
</comment>
<dbReference type="PANTHER" id="PTHR24222:SF76">
    <property type="entry name" value="MYCOBACTIN IMPORT ATP-BINDING_PERMEASE PROTEIN IRTB"/>
    <property type="match status" value="1"/>
</dbReference>
<dbReference type="SMART" id="SM00382">
    <property type="entry name" value="AAA"/>
    <property type="match status" value="2"/>
</dbReference>
<evidence type="ECO:0000256" key="3">
    <source>
        <dbReference type="ARBA" id="ARBA00022692"/>
    </source>
</evidence>
<dbReference type="CDD" id="cd03249">
    <property type="entry name" value="ABC_MTABC3_MDL1_MDL2"/>
    <property type="match status" value="2"/>
</dbReference>
<dbReference type="CDD" id="cd18577">
    <property type="entry name" value="ABC_6TM_Pgp_ABCB1_D1_like"/>
    <property type="match status" value="1"/>
</dbReference>
<evidence type="ECO:0000256" key="1">
    <source>
        <dbReference type="ARBA" id="ARBA00004141"/>
    </source>
</evidence>
<sequence length="1285" mass="138659">MSASPTHYVQALTPQAKDKTPREASFAISEEIKTTAEDTPALKLVPFTQLFTFADKLDYVLMTVGTVSALTAGLSQPTLMILYGDVTNALNASDGAGSQNIREEVTAVARNFAFVGIGVLITCFLQVACWSLTASRQAKRIRSAYVSAILNKEMGWFDVMDSKQFSTRVAESTVTIQEGIGRKLGDGLHYFSMSIGGLTIAFVKGWKLTLILLAFIPVISVAGGFTMNFVARAMQETIEANGRAGAIAQESLSNIRTVHIFNAISHFKSKYEAALGLSAAAGVKKDTAMGMGMGASYFGIFSLYACGLFFGAVFVANDREDECTGDNCYNGGRVLTVLFSSIMGSMAMSQAGPSMQALASARTAAYDVFEVINRPSKIDPLSEEGVKLDKVNGSIQIENVSFAYPSRPDVRVCSNYSLRIEAGETVALVGPSGSGKSTMISLLERFYDPLSGHVKMDGVDVRELNVQWLRQQVGLVGQEPILFATSIMENIRHGCPGASDADVINAAKMANAYSFIKDFPEGFKTEVGERGTQLSGGQKQRITIARAIIKNPAILLLDEATSALDTESERIVQESLDKLVAASRRTTVIVAHRLSTIRNADKIAVHSGGAIVELGTHDELMQIANGHYRALVDAQSRVAASEQIDIPSVDLQRDSSLSSRSRSLSGPVLERSLSKLSGVYDDEEKTENSDVEDESLPSVSVGRIWKMSTPELKLMVLGGVGSVFTAAVFPIWGFVLAKASVIYFDDLTRHEMLTTMRYWSLGLIGVGVIFVTAITLKHYGFAVVSQRLSSRVRLDTFSAMLRNDVGWFDRRENSSGVLVTRLATDATVLQALTSDTLNYGLFNLSIWGVSLGICFYYTWQVTLLMIALAPATIFGFYMENRVAQGTMSSKKNNDADTAAASLLSEAITAIRTVASFNMEKALNTTYTGLLAVSKSADVKIGIGGGFAYAISKGLVFFAIALVFYMSGRWTASGDVTFEGVWMVVAVMMMSSSGVGLSSQNMTDRGKAKVAAARIFKILDDAPAIDAASLSGAKLAGVHGDIEFRNVVFAYPSRPDAQIYKNYNLKIRAGQTVALVGASGSGKSTAISLLERFYDPAAGHVTLDGTDLRQLQLPWLRERISLVSQEPVLFAGTIAENIAMGKPGATRDEVVEAAKRSNAYDFISNFPNGFDTDVGDRGAQISGGQKQRIAIARAILRDPEVLLLDEATSALDNESERIVQESLDRLLAQKKRTTIIVAHRLSTIRNADLVAVTKDGEIVEQGTHDELMSIRGGIYQGLVAAQMRAH</sequence>
<evidence type="ECO:0000256" key="8">
    <source>
        <dbReference type="SAM" id="MobiDB-lite"/>
    </source>
</evidence>
<dbReference type="PANTHER" id="PTHR24222">
    <property type="entry name" value="ABC TRANSPORTER B FAMILY"/>
    <property type="match status" value="1"/>
</dbReference>
<feature type="domain" description="ABC transporter" evidence="10">
    <location>
        <begin position="395"/>
        <end position="633"/>
    </location>
</feature>
<keyword evidence="5" id="KW-0067">ATP-binding</keyword>
<evidence type="ECO:0000313" key="13">
    <source>
        <dbReference type="Proteomes" id="UP000794436"/>
    </source>
</evidence>
<feature type="transmembrane region" description="Helical" evidence="9">
    <location>
        <begin position="59"/>
        <end position="83"/>
    </location>
</feature>
<feature type="transmembrane region" description="Helical" evidence="9">
    <location>
        <begin position="714"/>
        <end position="737"/>
    </location>
</feature>
<dbReference type="GO" id="GO:0005886">
    <property type="term" value="C:plasma membrane"/>
    <property type="evidence" value="ECO:0007669"/>
    <property type="project" value="TreeGrafter"/>
</dbReference>
<dbReference type="InterPro" id="IPR027417">
    <property type="entry name" value="P-loop_NTPase"/>
</dbReference>
<dbReference type="InterPro" id="IPR003593">
    <property type="entry name" value="AAA+_ATPase"/>
</dbReference>
<feature type="transmembrane region" description="Helical" evidence="9">
    <location>
        <begin position="758"/>
        <end position="776"/>
    </location>
</feature>
<evidence type="ECO:0000256" key="2">
    <source>
        <dbReference type="ARBA" id="ARBA00007577"/>
    </source>
</evidence>
<dbReference type="Pfam" id="PF00005">
    <property type="entry name" value="ABC_tran"/>
    <property type="match status" value="2"/>
</dbReference>
<comment type="caution">
    <text evidence="12">The sequence shown here is derived from an EMBL/GenBank/DDBJ whole genome shotgun (WGS) entry which is preliminary data.</text>
</comment>
<evidence type="ECO:0000256" key="4">
    <source>
        <dbReference type="ARBA" id="ARBA00022741"/>
    </source>
</evidence>
<keyword evidence="4" id="KW-0547">Nucleotide-binding</keyword>
<dbReference type="SUPFAM" id="SSF90123">
    <property type="entry name" value="ABC transporter transmembrane region"/>
    <property type="match status" value="2"/>
</dbReference>
<feature type="transmembrane region" description="Helical" evidence="9">
    <location>
        <begin position="294"/>
        <end position="316"/>
    </location>
</feature>
<proteinExistence type="inferred from homology"/>
<feature type="domain" description="ABC transmembrane type-1" evidence="11">
    <location>
        <begin position="64"/>
        <end position="360"/>
    </location>
</feature>
<dbReference type="InterPro" id="IPR036640">
    <property type="entry name" value="ABC1_TM_sf"/>
</dbReference>
<dbReference type="PROSITE" id="PS50929">
    <property type="entry name" value="ABC_TM1F"/>
    <property type="match status" value="2"/>
</dbReference>
<reference evidence="12" key="1">
    <citation type="submission" date="2019-03" db="EMBL/GenBank/DDBJ databases">
        <title>Long read genome sequence of the mycoparasitic Pythium oligandrum ATCC 38472 isolated from sugarbeet rhizosphere.</title>
        <authorList>
            <person name="Gaulin E."/>
        </authorList>
    </citation>
    <scope>NUCLEOTIDE SEQUENCE</scope>
    <source>
        <strain evidence="12">ATCC 38472_TT</strain>
    </source>
</reference>
<keyword evidence="3 9" id="KW-0812">Transmembrane</keyword>